<organism evidence="5 6">
    <name type="scientific">Budvicia aquatica</name>
    <dbReference type="NCBI Taxonomy" id="82979"/>
    <lineage>
        <taxon>Bacteria</taxon>
        <taxon>Pseudomonadati</taxon>
        <taxon>Pseudomonadota</taxon>
        <taxon>Gammaproteobacteria</taxon>
        <taxon>Enterobacterales</taxon>
        <taxon>Budviciaceae</taxon>
        <taxon>Budvicia</taxon>
    </lineage>
</organism>
<keyword evidence="1" id="KW-0732">Signal</keyword>
<dbReference type="OrthoDB" id="6056869at2"/>
<dbReference type="GO" id="GO:0019867">
    <property type="term" value="C:outer membrane"/>
    <property type="evidence" value="ECO:0007669"/>
    <property type="project" value="InterPro"/>
</dbReference>
<feature type="domain" description="Autotransporter" evidence="4">
    <location>
        <begin position="484"/>
        <end position="751"/>
    </location>
</feature>
<sequence>MYIMIKRYLSKKIIVGLNKRCSAVYYIFIMAMVLPTLNANAKELMSEAATEDNSIALQNSINNSTWSMPSGEVGRDLILNNGHVMSMMAYGYDDNDIWSRGQLYNTKISARSAVSLDGSDAYNTEVISATLNVSSLTAGNRNDRWYVAGSATDTTVSGTEAEMGILEVDNAGYANRSTINVNGWMMVSMYQGWNQATGSSAGLDFKAAQADNTTVNGGGLLSVYAGGIVKDTRVNGGGVAYLLNGSSSIGSFNVYDDGIVHMNSGRRYYRIGATFSAAKAERIDLHDAGSQLKLVRGEDTPGDGRYIRIGQLLNNGSVTYQNADSVAGYLQANIAELSGNGIFNMRVGGMKGDFLNVTDTLKGKFIVNVADTGDELNSDSEGYYLIHGEGSASDSFALANGAVDLGAYQYYLNQDSVNSDDWVLSTSKPKPDPEPNKKPDPTPKPKPPISGNTYGVIALANVVPSIWDAELSTLRTRMGDMHAQDNQGSGAWGKFITSRYKVNNFVAYQQDTNGVVLGGDKSFRRDGADLLVGGMMSYSRSDIDYSRGGSGNVDSYALGIYGTYLWDNGYYVDGVLKSNYFRLNNNVKTVQGTRATGKDNLYGFGASIEAGRHIKFEQYFIEPYTQLSAFKGQSSDYRLSNNTKAYADGAESLKAEIGSTAGASFDLNNHIIKPYVRLAVSHEFADKNEVVINRTENFNNDNSGTVIKYGLGITADLNNQWSGFAEVNYAKDYDGHLEMPYSGQVGIRYQF</sequence>
<evidence type="ECO:0000256" key="2">
    <source>
        <dbReference type="SAM" id="MobiDB-lite"/>
    </source>
</evidence>
<evidence type="ECO:0000256" key="3">
    <source>
        <dbReference type="SAM" id="Phobius"/>
    </source>
</evidence>
<keyword evidence="6" id="KW-1185">Reference proteome</keyword>
<dbReference type="NCBIfam" id="TIGR01414">
    <property type="entry name" value="autotrans_barl"/>
    <property type="match status" value="1"/>
</dbReference>
<feature type="transmembrane region" description="Helical" evidence="3">
    <location>
        <begin position="21"/>
        <end position="37"/>
    </location>
</feature>
<feature type="compositionally biased region" description="Basic and acidic residues" evidence="2">
    <location>
        <begin position="429"/>
        <end position="443"/>
    </location>
</feature>
<dbReference type="AlphaFoldDB" id="A0A2C6DIE4"/>
<keyword evidence="3" id="KW-1133">Transmembrane helix</keyword>
<dbReference type="InterPro" id="IPR036709">
    <property type="entry name" value="Autotransporte_beta_dom_sf"/>
</dbReference>
<dbReference type="SMART" id="SM00869">
    <property type="entry name" value="Autotransporter"/>
    <property type="match status" value="1"/>
</dbReference>
<dbReference type="InterPro" id="IPR012332">
    <property type="entry name" value="Autotransporter_pectin_lyase_C"/>
</dbReference>
<evidence type="ECO:0000313" key="5">
    <source>
        <dbReference type="EMBL" id="PHI28534.1"/>
    </source>
</evidence>
<dbReference type="PRINTS" id="PR01484">
    <property type="entry name" value="PRTACTNFAMLY"/>
</dbReference>
<reference evidence="6" key="1">
    <citation type="submission" date="2017-09" db="EMBL/GenBank/DDBJ databases">
        <title>FDA dAtabase for Regulatory Grade micrObial Sequences (FDA-ARGOS): Supporting development and validation of Infectious Disease Dx tests.</title>
        <authorList>
            <person name="Minogue T."/>
            <person name="Wolcott M."/>
            <person name="Wasieloski L."/>
            <person name="Aguilar W."/>
            <person name="Moore D."/>
            <person name="Tallon L."/>
            <person name="Sadzewicz L."/>
            <person name="Ott S."/>
            <person name="Zhao X."/>
            <person name="Nagaraj S."/>
            <person name="Vavikolanu K."/>
            <person name="Aluvathingal J."/>
            <person name="Nadendla S."/>
            <person name="Sichtig H."/>
        </authorList>
    </citation>
    <scope>NUCLEOTIDE SEQUENCE [LARGE SCALE GENOMIC DNA]</scope>
    <source>
        <strain evidence="6">FDAARGOS_387</strain>
    </source>
</reference>
<evidence type="ECO:0000313" key="6">
    <source>
        <dbReference type="Proteomes" id="UP000224974"/>
    </source>
</evidence>
<dbReference type="STRING" id="1111728.GCA_000427805_04472"/>
<dbReference type="PANTHER" id="PTHR35037:SF7">
    <property type="entry name" value="AUTOTRANSPORTER"/>
    <property type="match status" value="1"/>
</dbReference>
<dbReference type="Pfam" id="PF03797">
    <property type="entry name" value="Autotransporter"/>
    <property type="match status" value="1"/>
</dbReference>
<gene>
    <name evidence="5" type="ORF">CRN84_03900</name>
</gene>
<dbReference type="EMBL" id="PDDX01000001">
    <property type="protein sequence ID" value="PHI28534.1"/>
    <property type="molecule type" value="Genomic_DNA"/>
</dbReference>
<proteinExistence type="predicted"/>
<keyword evidence="3" id="KW-0472">Membrane</keyword>
<dbReference type="PROSITE" id="PS51208">
    <property type="entry name" value="AUTOTRANSPORTER"/>
    <property type="match status" value="1"/>
</dbReference>
<name>A0A2C6DIE4_9GAMM</name>
<accession>A0A2C6DIE4</accession>
<dbReference type="InterPro" id="IPR003991">
    <property type="entry name" value="Pertactin_virulence_factor"/>
</dbReference>
<evidence type="ECO:0000259" key="4">
    <source>
        <dbReference type="PROSITE" id="PS51208"/>
    </source>
</evidence>
<comment type="caution">
    <text evidence="5">The sequence shown here is derived from an EMBL/GenBank/DDBJ whole genome shotgun (WGS) entry which is preliminary data.</text>
</comment>
<dbReference type="SUPFAM" id="SSF51126">
    <property type="entry name" value="Pectin lyase-like"/>
    <property type="match status" value="1"/>
</dbReference>
<dbReference type="Gene3D" id="2.160.20.20">
    <property type="match status" value="1"/>
</dbReference>
<dbReference type="InterPro" id="IPR011050">
    <property type="entry name" value="Pectin_lyase_fold/virulence"/>
</dbReference>
<dbReference type="PANTHER" id="PTHR35037">
    <property type="entry name" value="C-TERMINAL REGION OF AIDA-LIKE PROTEIN"/>
    <property type="match status" value="1"/>
</dbReference>
<dbReference type="InterPro" id="IPR005546">
    <property type="entry name" value="Autotransporte_beta"/>
</dbReference>
<dbReference type="Pfam" id="PF03212">
    <property type="entry name" value="Pertactin"/>
    <property type="match status" value="1"/>
</dbReference>
<dbReference type="InterPro" id="IPR006315">
    <property type="entry name" value="OM_autotransptr_brl_dom"/>
</dbReference>
<dbReference type="NCBIfam" id="TIGR04415">
    <property type="entry name" value="O_hepto_targRPT"/>
    <property type="match status" value="1"/>
</dbReference>
<evidence type="ECO:0000256" key="1">
    <source>
        <dbReference type="ARBA" id="ARBA00022729"/>
    </source>
</evidence>
<keyword evidence="3" id="KW-0812">Transmembrane</keyword>
<feature type="region of interest" description="Disordered" evidence="2">
    <location>
        <begin position="422"/>
        <end position="451"/>
    </location>
</feature>
<dbReference type="Proteomes" id="UP000224974">
    <property type="component" value="Unassembled WGS sequence"/>
</dbReference>
<dbReference type="InterPro" id="IPR004899">
    <property type="entry name" value="Pertactin_central"/>
</dbReference>
<protein>
    <submittedName>
        <fullName evidence="5">Autotransporter outer membrane beta-barrel domain-containing protein</fullName>
    </submittedName>
</protein>
<dbReference type="InterPro" id="IPR030930">
    <property type="entry name" value="AIDA"/>
</dbReference>
<dbReference type="SUPFAM" id="SSF103515">
    <property type="entry name" value="Autotransporter"/>
    <property type="match status" value="1"/>
</dbReference>
<dbReference type="Gene3D" id="2.40.128.130">
    <property type="entry name" value="Autotransporter beta-domain"/>
    <property type="match status" value="1"/>
</dbReference>
<dbReference type="InterPro" id="IPR051551">
    <property type="entry name" value="Autotransporter_adhesion"/>
</dbReference>